<dbReference type="InterPro" id="IPR017937">
    <property type="entry name" value="Thioredoxin_CS"/>
</dbReference>
<dbReference type="NCBIfam" id="TIGR01126">
    <property type="entry name" value="pdi_dom"/>
    <property type="match status" value="1"/>
</dbReference>
<comment type="similarity">
    <text evidence="1 5">Belongs to the protein disulfide isomerase family.</text>
</comment>
<dbReference type="InterPro" id="IPR005788">
    <property type="entry name" value="PDI_thioredoxin-like_dom"/>
</dbReference>
<organism evidence="8 9">
    <name type="scientific">Paramecium primaurelia</name>
    <dbReference type="NCBI Taxonomy" id="5886"/>
    <lineage>
        <taxon>Eukaryota</taxon>
        <taxon>Sar</taxon>
        <taxon>Alveolata</taxon>
        <taxon>Ciliophora</taxon>
        <taxon>Intramacronucleata</taxon>
        <taxon>Oligohymenophorea</taxon>
        <taxon>Peniculida</taxon>
        <taxon>Parameciidae</taxon>
        <taxon>Paramecium</taxon>
    </lineage>
</organism>
<feature type="domain" description="Thioredoxin" evidence="7">
    <location>
        <begin position="331"/>
        <end position="456"/>
    </location>
</feature>
<dbReference type="PROSITE" id="PS00194">
    <property type="entry name" value="THIOREDOXIN_1"/>
    <property type="match status" value="3"/>
</dbReference>
<evidence type="ECO:0000256" key="2">
    <source>
        <dbReference type="ARBA" id="ARBA00022737"/>
    </source>
</evidence>
<dbReference type="FunFam" id="3.40.30.10:FF:000223">
    <property type="entry name" value="protein disulfide-isomerase isoform X2"/>
    <property type="match status" value="2"/>
</dbReference>
<keyword evidence="3" id="KW-1015">Disulfide bond</keyword>
<dbReference type="AlphaFoldDB" id="A0A8S1Q885"/>
<dbReference type="GO" id="GO:0034976">
    <property type="term" value="P:response to endoplasmic reticulum stress"/>
    <property type="evidence" value="ECO:0007669"/>
    <property type="project" value="TreeGrafter"/>
</dbReference>
<keyword evidence="4" id="KW-0413">Isomerase</keyword>
<accession>A0A8S1Q885</accession>
<dbReference type="InterPro" id="IPR013766">
    <property type="entry name" value="Thioredoxin_domain"/>
</dbReference>
<reference evidence="8" key="1">
    <citation type="submission" date="2021-01" db="EMBL/GenBank/DDBJ databases">
        <authorList>
            <consortium name="Genoscope - CEA"/>
            <person name="William W."/>
        </authorList>
    </citation>
    <scope>NUCLEOTIDE SEQUENCE</scope>
</reference>
<evidence type="ECO:0000256" key="6">
    <source>
        <dbReference type="SAM" id="SignalP"/>
    </source>
</evidence>
<evidence type="ECO:0000256" key="3">
    <source>
        <dbReference type="ARBA" id="ARBA00023157"/>
    </source>
</evidence>
<dbReference type="Proteomes" id="UP000688137">
    <property type="component" value="Unassembled WGS sequence"/>
</dbReference>
<dbReference type="PANTHER" id="PTHR18929">
    <property type="entry name" value="PROTEIN DISULFIDE ISOMERASE"/>
    <property type="match status" value="1"/>
</dbReference>
<name>A0A8S1Q885_PARPR</name>
<dbReference type="Pfam" id="PF00085">
    <property type="entry name" value="Thioredoxin"/>
    <property type="match status" value="3"/>
</dbReference>
<evidence type="ECO:0000256" key="4">
    <source>
        <dbReference type="ARBA" id="ARBA00023235"/>
    </source>
</evidence>
<dbReference type="EMBL" id="CAJJDM010000151">
    <property type="protein sequence ID" value="CAD8111355.1"/>
    <property type="molecule type" value="Genomic_DNA"/>
</dbReference>
<dbReference type="GO" id="GO:0005783">
    <property type="term" value="C:endoplasmic reticulum"/>
    <property type="evidence" value="ECO:0007669"/>
    <property type="project" value="TreeGrafter"/>
</dbReference>
<evidence type="ECO:0000259" key="7">
    <source>
        <dbReference type="PROSITE" id="PS51352"/>
    </source>
</evidence>
<gene>
    <name evidence="8" type="ORF">PPRIM_AZ9-3.1.T1470074</name>
</gene>
<dbReference type="GO" id="GO:0003756">
    <property type="term" value="F:protein disulfide isomerase activity"/>
    <property type="evidence" value="ECO:0007669"/>
    <property type="project" value="InterPro"/>
</dbReference>
<evidence type="ECO:0000256" key="5">
    <source>
        <dbReference type="RuleBase" id="RU004208"/>
    </source>
</evidence>
<feature type="signal peptide" evidence="6">
    <location>
        <begin position="1"/>
        <end position="16"/>
    </location>
</feature>
<feature type="chain" id="PRO_5035761753" description="Thioredoxin domain-containing protein" evidence="6">
    <location>
        <begin position="17"/>
        <end position="591"/>
    </location>
</feature>
<dbReference type="CDD" id="cd02995">
    <property type="entry name" value="PDI_a_PDI_a'_C"/>
    <property type="match status" value="1"/>
</dbReference>
<proteinExistence type="inferred from homology"/>
<protein>
    <recommendedName>
        <fullName evidence="7">Thioredoxin domain-containing protein</fullName>
    </recommendedName>
</protein>
<dbReference type="PROSITE" id="PS51352">
    <property type="entry name" value="THIOREDOXIN_2"/>
    <property type="match status" value="3"/>
</dbReference>
<keyword evidence="6" id="KW-0732">Signal</keyword>
<evidence type="ECO:0000256" key="1">
    <source>
        <dbReference type="ARBA" id="ARBA00006347"/>
    </source>
</evidence>
<feature type="domain" description="Thioredoxin" evidence="7">
    <location>
        <begin position="459"/>
        <end position="584"/>
    </location>
</feature>
<dbReference type="OMA" id="VDHTENQ"/>
<keyword evidence="9" id="KW-1185">Reference proteome</keyword>
<dbReference type="FunFam" id="3.40.30.10:FF:000426">
    <property type="entry name" value="Putative Disulfide-isomerase A4"/>
    <property type="match status" value="1"/>
</dbReference>
<keyword evidence="2" id="KW-0677">Repeat</keyword>
<evidence type="ECO:0000313" key="9">
    <source>
        <dbReference type="Proteomes" id="UP000688137"/>
    </source>
</evidence>
<dbReference type="Pfam" id="PF13848">
    <property type="entry name" value="Thioredoxin_6"/>
    <property type="match status" value="1"/>
</dbReference>
<dbReference type="CDD" id="cd02961">
    <property type="entry name" value="PDI_a_family"/>
    <property type="match status" value="1"/>
</dbReference>
<evidence type="ECO:0000313" key="8">
    <source>
        <dbReference type="EMBL" id="CAD8111355.1"/>
    </source>
</evidence>
<comment type="caution">
    <text evidence="8">The sequence shown here is derived from an EMBL/GenBank/DDBJ whole genome shotgun (WGS) entry which is preliminary data.</text>
</comment>
<dbReference type="PANTHER" id="PTHR18929:SF240">
    <property type="entry name" value="PROTEIN DISULFIDE-ISOMERASE"/>
    <property type="match status" value="1"/>
</dbReference>
<feature type="domain" description="Thioredoxin" evidence="7">
    <location>
        <begin position="5"/>
        <end position="130"/>
    </location>
</feature>
<sequence length="591" mass="68339">MKFLLLLALTFFVISSEQIPEVDGILQLSRRNFQQALDSHPRLLVKFYIDTCGYCQKMKPVFIQLAQRLKEYGFVLGEVNVQESKSLAAKYDANAYPTLKLFRNGESIDFPNSSDSVEILFEFALQHAYEHITKLYNQEEIDLFLKRSNVAVLKYAFDQDDLSSVTLDHIQVKFGIVENNVLRQGHPHKYTLINKDIEKPLYYNGDVNGLSEFISTKGYPLVFSLNEEEFMKAENEKIPLIGIAGQKNGVLFKRFKYIAESYVNSTRFVMIDPSLELCNRRFEYLIKESPVAQNTIYYYDYETKKTTTTTFNDDSLGTLKKAVESLIEEVTRPKKEAQRLAKLIKGDGQVHKLTTENFKEQVFENHRHIFVKFYAPWCGHCQTLAPTFERLAKELNRDDIVIAEVDHTANQFDDIPIEGYPTLYLFIQEGNTKTRKEYEGDRTFQGMKAFLERNLGKVESGEKKKHEFNEIKNEGTVIELTSDNFDHIVLNSKQDVLVKFFAPWCGHCKAMAESYKELAQNLKDNQNILIAEMDWTTHQTSSVEIKGFPTLIFFKKGQDKPEQIKYQSARTAEALSKFIEENSSFVKKEDL</sequence>
<dbReference type="GO" id="GO:0006457">
    <property type="term" value="P:protein folding"/>
    <property type="evidence" value="ECO:0007669"/>
    <property type="project" value="TreeGrafter"/>
</dbReference>